<evidence type="ECO:0000313" key="2">
    <source>
        <dbReference type="EMBL" id="EEE60431.1"/>
    </source>
</evidence>
<name>B9FDG4_ORYSJ</name>
<dbReference type="AlphaFoldDB" id="B9FDG4"/>
<gene>
    <name evidence="2" type="ORF">OsJ_13637</name>
</gene>
<protein>
    <submittedName>
        <fullName evidence="2">Uncharacterized protein</fullName>
    </submittedName>
</protein>
<feature type="compositionally biased region" description="Basic and acidic residues" evidence="1">
    <location>
        <begin position="85"/>
        <end position="97"/>
    </location>
</feature>
<proteinExistence type="predicted"/>
<feature type="compositionally biased region" description="Low complexity" evidence="1">
    <location>
        <begin position="263"/>
        <end position="284"/>
    </location>
</feature>
<feature type="region of interest" description="Disordered" evidence="1">
    <location>
        <begin position="46"/>
        <end position="284"/>
    </location>
</feature>
<accession>B9FDG4</accession>
<dbReference type="Proteomes" id="UP000007752">
    <property type="component" value="Chromosome 4"/>
</dbReference>
<organism evidence="2">
    <name type="scientific">Oryza sativa subsp. japonica</name>
    <name type="common">Rice</name>
    <dbReference type="NCBI Taxonomy" id="39947"/>
    <lineage>
        <taxon>Eukaryota</taxon>
        <taxon>Viridiplantae</taxon>
        <taxon>Streptophyta</taxon>
        <taxon>Embryophyta</taxon>
        <taxon>Tracheophyta</taxon>
        <taxon>Spermatophyta</taxon>
        <taxon>Magnoliopsida</taxon>
        <taxon>Liliopsida</taxon>
        <taxon>Poales</taxon>
        <taxon>Poaceae</taxon>
        <taxon>BOP clade</taxon>
        <taxon>Oryzoideae</taxon>
        <taxon>Oryzeae</taxon>
        <taxon>Oryzinae</taxon>
        <taxon>Oryza</taxon>
        <taxon>Oryza sativa</taxon>
    </lineage>
</organism>
<feature type="compositionally biased region" description="Low complexity" evidence="1">
    <location>
        <begin position="46"/>
        <end position="73"/>
    </location>
</feature>
<evidence type="ECO:0000256" key="1">
    <source>
        <dbReference type="SAM" id="MobiDB-lite"/>
    </source>
</evidence>
<sequence>MVFGDYFRRRIAPLQERSRGAWEYTRYNDPMRTHVGVGPVGAAPVAAPSARVAAARPQAAAEPATPAGTATSGHLVRAVGPGEIRPGDPKGKRKMFESRPPSPPRGGGAERVADRPPAGHKRPAASEAGRKKKRLRKIGQTEPCRGSFIEPPKWTFKRPPSQGSKSERPDREGPGRPSATGPSQYPGGAHRTHAGFGSESATAEVHPFAGDGSGGGVPPRADPEGATYEERHSGAEAEAIAARRPRWNALRGPRQGVTRRPRPGAGPNPRSRSRPSLPEGPRRG</sequence>
<reference evidence="2" key="2">
    <citation type="submission" date="2008-12" db="EMBL/GenBank/DDBJ databases">
        <title>Improved gene annotation of the rice (Oryza sativa) genomes.</title>
        <authorList>
            <person name="Wang J."/>
            <person name="Li R."/>
            <person name="Fan W."/>
            <person name="Huang Q."/>
            <person name="Zhang J."/>
            <person name="Zhou Y."/>
            <person name="Hu Y."/>
            <person name="Zi S."/>
            <person name="Li J."/>
            <person name="Ni P."/>
            <person name="Zheng H."/>
            <person name="Zhang Y."/>
            <person name="Zhao M."/>
            <person name="Hao Q."/>
            <person name="McDermott J."/>
            <person name="Samudrala R."/>
            <person name="Kristiansen K."/>
            <person name="Wong G.K.-S."/>
        </authorList>
    </citation>
    <scope>NUCLEOTIDE SEQUENCE</scope>
</reference>
<feature type="compositionally biased region" description="Basic and acidic residues" evidence="1">
    <location>
        <begin position="165"/>
        <end position="174"/>
    </location>
</feature>
<reference evidence="2" key="1">
    <citation type="journal article" date="2005" name="PLoS Biol.">
        <title>The genomes of Oryza sativa: a history of duplications.</title>
        <authorList>
            <person name="Yu J."/>
            <person name="Wang J."/>
            <person name="Lin W."/>
            <person name="Li S."/>
            <person name="Li H."/>
            <person name="Zhou J."/>
            <person name="Ni P."/>
            <person name="Dong W."/>
            <person name="Hu S."/>
            <person name="Zeng C."/>
            <person name="Zhang J."/>
            <person name="Zhang Y."/>
            <person name="Li R."/>
            <person name="Xu Z."/>
            <person name="Li S."/>
            <person name="Li X."/>
            <person name="Zheng H."/>
            <person name="Cong L."/>
            <person name="Lin L."/>
            <person name="Yin J."/>
            <person name="Geng J."/>
            <person name="Li G."/>
            <person name="Shi J."/>
            <person name="Liu J."/>
            <person name="Lv H."/>
            <person name="Li J."/>
            <person name="Wang J."/>
            <person name="Deng Y."/>
            <person name="Ran L."/>
            <person name="Shi X."/>
            <person name="Wang X."/>
            <person name="Wu Q."/>
            <person name="Li C."/>
            <person name="Ren X."/>
            <person name="Wang J."/>
            <person name="Wang X."/>
            <person name="Li D."/>
            <person name="Liu D."/>
            <person name="Zhang X."/>
            <person name="Ji Z."/>
            <person name="Zhao W."/>
            <person name="Sun Y."/>
            <person name="Zhang Z."/>
            <person name="Bao J."/>
            <person name="Han Y."/>
            <person name="Dong L."/>
            <person name="Ji J."/>
            <person name="Chen P."/>
            <person name="Wu S."/>
            <person name="Liu J."/>
            <person name="Xiao Y."/>
            <person name="Bu D."/>
            <person name="Tan J."/>
            <person name="Yang L."/>
            <person name="Ye C."/>
            <person name="Zhang J."/>
            <person name="Xu J."/>
            <person name="Zhou Y."/>
            <person name="Yu Y."/>
            <person name="Zhang B."/>
            <person name="Zhuang S."/>
            <person name="Wei H."/>
            <person name="Liu B."/>
            <person name="Lei M."/>
            <person name="Yu H."/>
            <person name="Li Y."/>
            <person name="Xu H."/>
            <person name="Wei S."/>
            <person name="He X."/>
            <person name="Fang L."/>
            <person name="Zhang Z."/>
            <person name="Zhang Y."/>
            <person name="Huang X."/>
            <person name="Su Z."/>
            <person name="Tong W."/>
            <person name="Li J."/>
            <person name="Tong Z."/>
            <person name="Li S."/>
            <person name="Ye J."/>
            <person name="Wang L."/>
            <person name="Fang L."/>
            <person name="Lei T."/>
            <person name="Chen C."/>
            <person name="Chen H."/>
            <person name="Xu Z."/>
            <person name="Li H."/>
            <person name="Huang H."/>
            <person name="Zhang F."/>
            <person name="Xu H."/>
            <person name="Li N."/>
            <person name="Zhao C."/>
            <person name="Li S."/>
            <person name="Dong L."/>
            <person name="Huang Y."/>
            <person name="Li L."/>
            <person name="Xi Y."/>
            <person name="Qi Q."/>
            <person name="Li W."/>
            <person name="Zhang B."/>
            <person name="Hu W."/>
            <person name="Zhang Y."/>
            <person name="Tian X."/>
            <person name="Jiao Y."/>
            <person name="Liang X."/>
            <person name="Jin J."/>
            <person name="Gao L."/>
            <person name="Zheng W."/>
            <person name="Hao B."/>
            <person name="Liu S."/>
            <person name="Wang W."/>
            <person name="Yuan L."/>
            <person name="Cao M."/>
            <person name="McDermott J."/>
            <person name="Samudrala R."/>
            <person name="Wang J."/>
            <person name="Wong G.K."/>
            <person name="Yang H."/>
        </authorList>
    </citation>
    <scope>NUCLEOTIDE SEQUENCE [LARGE SCALE GENOMIC DNA]</scope>
</reference>
<dbReference type="EMBL" id="CM000141">
    <property type="protein sequence ID" value="EEE60431.1"/>
    <property type="molecule type" value="Genomic_DNA"/>
</dbReference>